<dbReference type="AlphaFoldDB" id="A0A5B7HU92"/>
<evidence type="ECO:0000313" key="2">
    <source>
        <dbReference type="Proteomes" id="UP000324222"/>
    </source>
</evidence>
<proteinExistence type="predicted"/>
<comment type="caution">
    <text evidence="1">The sequence shown here is derived from an EMBL/GenBank/DDBJ whole genome shotgun (WGS) entry which is preliminary data.</text>
</comment>
<organism evidence="1 2">
    <name type="scientific">Portunus trituberculatus</name>
    <name type="common">Swimming crab</name>
    <name type="synonym">Neptunus trituberculatus</name>
    <dbReference type="NCBI Taxonomy" id="210409"/>
    <lineage>
        <taxon>Eukaryota</taxon>
        <taxon>Metazoa</taxon>
        <taxon>Ecdysozoa</taxon>
        <taxon>Arthropoda</taxon>
        <taxon>Crustacea</taxon>
        <taxon>Multicrustacea</taxon>
        <taxon>Malacostraca</taxon>
        <taxon>Eumalacostraca</taxon>
        <taxon>Eucarida</taxon>
        <taxon>Decapoda</taxon>
        <taxon>Pleocyemata</taxon>
        <taxon>Brachyura</taxon>
        <taxon>Eubrachyura</taxon>
        <taxon>Portunoidea</taxon>
        <taxon>Portunidae</taxon>
        <taxon>Portuninae</taxon>
        <taxon>Portunus</taxon>
    </lineage>
</organism>
<sequence>MAYVSALSVSGKARLFLACISGGKGEAKWLGSGGGGGEAWARRNNGGVIGTVETLTRLRVKTEGSRLASAAVEVVLGLLPRHSLPVRRRERRSALVVVGVLYCRIYPQLSP</sequence>
<protein>
    <submittedName>
        <fullName evidence="1">Uncharacterized protein</fullName>
    </submittedName>
</protein>
<dbReference type="EMBL" id="VSRR010037010">
    <property type="protein sequence ID" value="MPC73553.1"/>
    <property type="molecule type" value="Genomic_DNA"/>
</dbReference>
<keyword evidence="2" id="KW-1185">Reference proteome</keyword>
<accession>A0A5B7HU92</accession>
<reference evidence="1 2" key="1">
    <citation type="submission" date="2019-05" db="EMBL/GenBank/DDBJ databases">
        <title>Another draft genome of Portunus trituberculatus and its Hox gene families provides insights of decapod evolution.</title>
        <authorList>
            <person name="Jeong J.-H."/>
            <person name="Song I."/>
            <person name="Kim S."/>
            <person name="Choi T."/>
            <person name="Kim D."/>
            <person name="Ryu S."/>
            <person name="Kim W."/>
        </authorList>
    </citation>
    <scope>NUCLEOTIDE SEQUENCE [LARGE SCALE GENOMIC DNA]</scope>
    <source>
        <tissue evidence="1">Muscle</tissue>
    </source>
</reference>
<name>A0A5B7HU92_PORTR</name>
<gene>
    <name evidence="1" type="ORF">E2C01_067886</name>
</gene>
<dbReference type="Proteomes" id="UP000324222">
    <property type="component" value="Unassembled WGS sequence"/>
</dbReference>
<evidence type="ECO:0000313" key="1">
    <source>
        <dbReference type="EMBL" id="MPC73553.1"/>
    </source>
</evidence>